<comment type="caution">
    <text evidence="1">The sequence shown here is derived from an EMBL/GenBank/DDBJ whole genome shotgun (WGS) entry which is preliminary data.</text>
</comment>
<dbReference type="EMBL" id="JANBUJ010004288">
    <property type="protein sequence ID" value="KAJ2757897.1"/>
    <property type="molecule type" value="Genomic_DNA"/>
</dbReference>
<proteinExistence type="predicted"/>
<name>A0ACC1JIF5_9FUNG</name>
<reference evidence="1" key="1">
    <citation type="submission" date="2022-07" db="EMBL/GenBank/DDBJ databases">
        <title>Phylogenomic reconstructions and comparative analyses of Kickxellomycotina fungi.</title>
        <authorList>
            <person name="Reynolds N.K."/>
            <person name="Stajich J.E."/>
            <person name="Barry K."/>
            <person name="Grigoriev I.V."/>
            <person name="Crous P."/>
            <person name="Smith M.E."/>
        </authorList>
    </citation>
    <scope>NUCLEOTIDE SEQUENCE</scope>
    <source>
        <strain evidence="1">CBS 109366</strain>
    </source>
</reference>
<gene>
    <name evidence="1" type="ORF">IWQ57_006974</name>
</gene>
<accession>A0ACC1JIF5</accession>
<organism evidence="1 2">
    <name type="scientific">Coemansia nantahalensis</name>
    <dbReference type="NCBI Taxonomy" id="2789366"/>
    <lineage>
        <taxon>Eukaryota</taxon>
        <taxon>Fungi</taxon>
        <taxon>Fungi incertae sedis</taxon>
        <taxon>Zoopagomycota</taxon>
        <taxon>Kickxellomycotina</taxon>
        <taxon>Kickxellomycetes</taxon>
        <taxon>Kickxellales</taxon>
        <taxon>Kickxellaceae</taxon>
        <taxon>Coemansia</taxon>
    </lineage>
</organism>
<sequence length="268" mass="28527">MSAYTLSPISSSAGEESHAATPHAWPSAAALRATPDRGGEAQLGGAGPNTPSSTSSPPPHLHHLHHGSNHSGHQLKLNTSSVQRSASGHSVSSGISELLEPSSVSLARKDALWQVLVVSKSRADTEIDKLMRQWKTTDGGAVICTQDTDAKPSVGDEDAIIRKVKRGHGRSTSDMKRTDGERNEFRRRVVDLACLIRNSTVSELSNEDVTRGITEQLYGLLTEQRTRHPGDANIGALILDVLYQFSAVSQTVSQLAIPPAAYAGARSG</sequence>
<evidence type="ECO:0000313" key="2">
    <source>
        <dbReference type="Proteomes" id="UP001140234"/>
    </source>
</evidence>
<protein>
    <submittedName>
        <fullName evidence="1">Uncharacterized protein</fullName>
    </submittedName>
</protein>
<feature type="non-terminal residue" evidence="1">
    <location>
        <position position="268"/>
    </location>
</feature>
<evidence type="ECO:0000313" key="1">
    <source>
        <dbReference type="EMBL" id="KAJ2757897.1"/>
    </source>
</evidence>
<dbReference type="Proteomes" id="UP001140234">
    <property type="component" value="Unassembled WGS sequence"/>
</dbReference>
<keyword evidence="2" id="KW-1185">Reference proteome</keyword>